<protein>
    <submittedName>
        <fullName evidence="1">Uncharacterized protein</fullName>
    </submittedName>
</protein>
<dbReference type="Proteomes" id="UP000215914">
    <property type="component" value="Chromosome 1"/>
</dbReference>
<dbReference type="EMBL" id="CM007890">
    <property type="protein sequence ID" value="OTG37502.1"/>
    <property type="molecule type" value="Genomic_DNA"/>
</dbReference>
<dbReference type="AlphaFoldDB" id="A0A251VR23"/>
<name>A0A251VR23_HELAN</name>
<accession>A0A251VR23</accession>
<organism evidence="1 2">
    <name type="scientific">Helianthus annuus</name>
    <name type="common">Common sunflower</name>
    <dbReference type="NCBI Taxonomy" id="4232"/>
    <lineage>
        <taxon>Eukaryota</taxon>
        <taxon>Viridiplantae</taxon>
        <taxon>Streptophyta</taxon>
        <taxon>Embryophyta</taxon>
        <taxon>Tracheophyta</taxon>
        <taxon>Spermatophyta</taxon>
        <taxon>Magnoliopsida</taxon>
        <taxon>eudicotyledons</taxon>
        <taxon>Gunneridae</taxon>
        <taxon>Pentapetalae</taxon>
        <taxon>asterids</taxon>
        <taxon>campanulids</taxon>
        <taxon>Asterales</taxon>
        <taxon>Asteraceae</taxon>
        <taxon>Asteroideae</taxon>
        <taxon>Heliantheae alliance</taxon>
        <taxon>Heliantheae</taxon>
        <taxon>Helianthus</taxon>
    </lineage>
</organism>
<keyword evidence="2" id="KW-1185">Reference proteome</keyword>
<reference evidence="2" key="1">
    <citation type="journal article" date="2017" name="Nature">
        <title>The sunflower genome provides insights into oil metabolism, flowering and Asterid evolution.</title>
        <authorList>
            <person name="Badouin H."/>
            <person name="Gouzy J."/>
            <person name="Grassa C.J."/>
            <person name="Murat F."/>
            <person name="Staton S.E."/>
            <person name="Cottret L."/>
            <person name="Lelandais-Briere C."/>
            <person name="Owens G.L."/>
            <person name="Carrere S."/>
            <person name="Mayjonade B."/>
            <person name="Legrand L."/>
            <person name="Gill N."/>
            <person name="Kane N.C."/>
            <person name="Bowers J.E."/>
            <person name="Hubner S."/>
            <person name="Bellec A."/>
            <person name="Berard A."/>
            <person name="Berges H."/>
            <person name="Blanchet N."/>
            <person name="Boniface M.C."/>
            <person name="Brunel D."/>
            <person name="Catrice O."/>
            <person name="Chaidir N."/>
            <person name="Claudel C."/>
            <person name="Donnadieu C."/>
            <person name="Faraut T."/>
            <person name="Fievet G."/>
            <person name="Helmstetter N."/>
            <person name="King M."/>
            <person name="Knapp S.J."/>
            <person name="Lai Z."/>
            <person name="Le Paslier M.C."/>
            <person name="Lippi Y."/>
            <person name="Lorenzon L."/>
            <person name="Mandel J.R."/>
            <person name="Marage G."/>
            <person name="Marchand G."/>
            <person name="Marquand E."/>
            <person name="Bret-Mestries E."/>
            <person name="Morien E."/>
            <person name="Nambeesan S."/>
            <person name="Nguyen T."/>
            <person name="Pegot-Espagnet P."/>
            <person name="Pouilly N."/>
            <person name="Raftis F."/>
            <person name="Sallet E."/>
            <person name="Schiex T."/>
            <person name="Thomas J."/>
            <person name="Vandecasteele C."/>
            <person name="Vares D."/>
            <person name="Vear F."/>
            <person name="Vautrin S."/>
            <person name="Crespi M."/>
            <person name="Mangin B."/>
            <person name="Burke J.M."/>
            <person name="Salse J."/>
            <person name="Munos S."/>
            <person name="Vincourt P."/>
            <person name="Rieseberg L.H."/>
            <person name="Langlade N.B."/>
        </authorList>
    </citation>
    <scope>NUCLEOTIDE SEQUENCE [LARGE SCALE GENOMIC DNA]</scope>
    <source>
        <strain evidence="2">cv. SF193</strain>
    </source>
</reference>
<proteinExistence type="predicted"/>
<evidence type="ECO:0000313" key="1">
    <source>
        <dbReference type="EMBL" id="OTG37502.1"/>
    </source>
</evidence>
<gene>
    <name evidence="1" type="ORF">HannXRQ_Chr01g0019501</name>
</gene>
<dbReference type="InParanoid" id="A0A251VR23"/>
<evidence type="ECO:0000313" key="2">
    <source>
        <dbReference type="Proteomes" id="UP000215914"/>
    </source>
</evidence>
<sequence>MQVNTISFFVFKQIMPSKKHSYQHSHVLKGISWWFRGVLHNQKTKSSNRL</sequence>